<dbReference type="AlphaFoldDB" id="A0A6A6ADI9"/>
<feature type="compositionally biased region" description="Polar residues" evidence="1">
    <location>
        <begin position="96"/>
        <end position="107"/>
    </location>
</feature>
<reference evidence="2" key="1">
    <citation type="journal article" date="2020" name="Stud. Mycol.">
        <title>101 Dothideomycetes genomes: a test case for predicting lifestyles and emergence of pathogens.</title>
        <authorList>
            <person name="Haridas S."/>
            <person name="Albert R."/>
            <person name="Binder M."/>
            <person name="Bloem J."/>
            <person name="Labutti K."/>
            <person name="Salamov A."/>
            <person name="Andreopoulos B."/>
            <person name="Baker S."/>
            <person name="Barry K."/>
            <person name="Bills G."/>
            <person name="Bluhm B."/>
            <person name="Cannon C."/>
            <person name="Castanera R."/>
            <person name="Culley D."/>
            <person name="Daum C."/>
            <person name="Ezra D."/>
            <person name="Gonzalez J."/>
            <person name="Henrissat B."/>
            <person name="Kuo A."/>
            <person name="Liang C."/>
            <person name="Lipzen A."/>
            <person name="Lutzoni F."/>
            <person name="Magnuson J."/>
            <person name="Mondo S."/>
            <person name="Nolan M."/>
            <person name="Ohm R."/>
            <person name="Pangilinan J."/>
            <person name="Park H.-J."/>
            <person name="Ramirez L."/>
            <person name="Alfaro M."/>
            <person name="Sun H."/>
            <person name="Tritt A."/>
            <person name="Yoshinaga Y."/>
            <person name="Zwiers L.-H."/>
            <person name="Turgeon B."/>
            <person name="Goodwin S."/>
            <person name="Spatafora J."/>
            <person name="Crous P."/>
            <person name="Grigoriev I."/>
        </authorList>
    </citation>
    <scope>NUCLEOTIDE SEQUENCE</scope>
    <source>
        <strain evidence="2">CBS 119687</strain>
    </source>
</reference>
<proteinExistence type="predicted"/>
<dbReference type="Proteomes" id="UP000799771">
    <property type="component" value="Unassembled WGS sequence"/>
</dbReference>
<name>A0A6A6ADI9_9PLEO</name>
<evidence type="ECO:0000313" key="2">
    <source>
        <dbReference type="EMBL" id="KAF2129952.1"/>
    </source>
</evidence>
<feature type="region of interest" description="Disordered" evidence="1">
    <location>
        <begin position="85"/>
        <end position="113"/>
    </location>
</feature>
<evidence type="ECO:0000256" key="1">
    <source>
        <dbReference type="SAM" id="MobiDB-lite"/>
    </source>
</evidence>
<protein>
    <submittedName>
        <fullName evidence="2">Uncharacterized protein</fullName>
    </submittedName>
</protein>
<dbReference type="EMBL" id="ML977505">
    <property type="protein sequence ID" value="KAF2129952.1"/>
    <property type="molecule type" value="Genomic_DNA"/>
</dbReference>
<gene>
    <name evidence="2" type="ORF">P153DRAFT_227815</name>
</gene>
<dbReference type="GeneID" id="54403102"/>
<accession>A0A6A6ADI9</accession>
<organism evidence="2 3">
    <name type="scientific">Dothidotthia symphoricarpi CBS 119687</name>
    <dbReference type="NCBI Taxonomy" id="1392245"/>
    <lineage>
        <taxon>Eukaryota</taxon>
        <taxon>Fungi</taxon>
        <taxon>Dikarya</taxon>
        <taxon>Ascomycota</taxon>
        <taxon>Pezizomycotina</taxon>
        <taxon>Dothideomycetes</taxon>
        <taxon>Pleosporomycetidae</taxon>
        <taxon>Pleosporales</taxon>
        <taxon>Dothidotthiaceae</taxon>
        <taxon>Dothidotthia</taxon>
    </lineage>
</organism>
<evidence type="ECO:0000313" key="3">
    <source>
        <dbReference type="Proteomes" id="UP000799771"/>
    </source>
</evidence>
<dbReference type="RefSeq" id="XP_033524339.1">
    <property type="nucleotide sequence ID" value="XM_033662670.1"/>
</dbReference>
<sequence length="166" mass="19267">MTRKTHGRLHAYDARVRQSARNLALLNPPGDTFEIQAKKVASIYQSSCDLPSMTVPYITCRSQSTSYQHVVPQTTSYQTTVEDEAISSETHRQSERMNTSLKQTTKVKVSPPTPSTHPIFDDVTLSDVNHLYHRERKTMWIFSVAFLLRHPIHANLFRHNYVKYWY</sequence>
<keyword evidence="3" id="KW-1185">Reference proteome</keyword>